<dbReference type="GO" id="GO:0016538">
    <property type="term" value="F:cyclin-dependent protein serine/threonine kinase regulator activity"/>
    <property type="evidence" value="ECO:0007669"/>
    <property type="project" value="InterPro"/>
</dbReference>
<comment type="caution">
    <text evidence="21">The sequence shown here is derived from an EMBL/GenBank/DDBJ whole genome shotgun (WGS) entry which is preliminary data.</text>
</comment>
<comment type="subcellular location">
    <subcellularLocation>
        <location evidence="1">Nucleus</location>
    </subcellularLocation>
</comment>
<feature type="domain" description="Cyclin-like" evidence="20">
    <location>
        <begin position="42"/>
        <end position="141"/>
    </location>
</feature>
<evidence type="ECO:0000256" key="2">
    <source>
        <dbReference type="ARBA" id="ARBA00008638"/>
    </source>
</evidence>
<dbReference type="PANTHER" id="PTHR10026">
    <property type="entry name" value="CYCLIN"/>
    <property type="match status" value="1"/>
</dbReference>
<dbReference type="EMBL" id="JACAGB010000003">
    <property type="protein sequence ID" value="KAF6373171.1"/>
    <property type="molecule type" value="Genomic_DNA"/>
</dbReference>
<dbReference type="Gene3D" id="1.10.472.10">
    <property type="entry name" value="Cyclin-like"/>
    <property type="match status" value="2"/>
</dbReference>
<evidence type="ECO:0000313" key="22">
    <source>
        <dbReference type="Proteomes" id="UP000558488"/>
    </source>
</evidence>
<dbReference type="InterPro" id="IPR006671">
    <property type="entry name" value="Cyclin_N"/>
</dbReference>
<evidence type="ECO:0000256" key="4">
    <source>
        <dbReference type="ARBA" id="ARBA00022499"/>
    </source>
</evidence>
<keyword evidence="15" id="KW-0131">Cell cycle</keyword>
<accession>A0A7J7ZG63</accession>
<evidence type="ECO:0000256" key="16">
    <source>
        <dbReference type="ARBA" id="ARBA00045498"/>
    </source>
</evidence>
<feature type="compositionally biased region" description="Low complexity" evidence="19">
    <location>
        <begin position="559"/>
        <end position="569"/>
    </location>
</feature>
<dbReference type="Proteomes" id="UP000558488">
    <property type="component" value="Unassembled WGS sequence"/>
</dbReference>
<gene>
    <name evidence="21" type="ORF">mPipKuh1_002336</name>
</gene>
<sequence length="725" mass="80503">MEEERKNNKRWYFTREQLENSPSRRFGLDPDKELSYRQQAANLLQDMGQRLYVSQLTINTAIVYMHRFYMIQSFTQFHRYSVAPAALFLAAKVEEQPKKLEHVIKVAHACLHPQDSLPDTRSEAYLQQVQDLVILESIILQTLGFELTIDHPHTHVVKCTQLVRASKDLAQTSYFMATNSLHLTTFSLQYTPPVVACVCIHLACKWSNWEIPVSTDGKHWWEYVDATVTLELLDELTHEFLQILEKTPNRLKRIRNWRACPAATKTKAADRGAEANTSEQTILNMISQSSSDTTIAGLMSMSTSSTTSSVPSLPATEESSSNISNVDILQGERWLSSQPFKLEPAQGHRTSENVALTGADHSLQQDSSNAFISQKQNSKSVPSAKVSLKEYRAKHAEELAAQKRQLENMEANVKSQYAYAAQNLLSQHDSHSSVILKMPIEGSENPERPFLEKADKTALKMRIPVASGDKAASLKPEEIKMRIKVHAASDKHNSVDDSITKSREHKEKHKTHPSNHHHHHNHHSHKHSHSQLPAGTGNKRPGDPKHSSQASSLGHKAYSLSSSFSSSSSARKRGPPEEIGGAVLDHPAKIAKSTKSSSINFSFPPLPAMAQLPGHSSDTSGLHFSQPSCKTRVPHMKLDKGPAGANGHNTTQTIDYQDTVNMLHSLLSAQGVQPTPPPAFEFVHSYGEYLNPRAGGMSSRSGNTDKPRLPPLPSEPPPPLPPLPK</sequence>
<dbReference type="Pfam" id="PF21797">
    <property type="entry name" value="CycT2-like_C"/>
    <property type="match status" value="1"/>
</dbReference>
<dbReference type="FunFam" id="1.10.472.10:FF:000004">
    <property type="entry name" value="Cyclin T2"/>
    <property type="match status" value="1"/>
</dbReference>
<dbReference type="GO" id="GO:0006357">
    <property type="term" value="P:regulation of transcription by RNA polymerase II"/>
    <property type="evidence" value="ECO:0007669"/>
    <property type="project" value="InterPro"/>
</dbReference>
<evidence type="ECO:0000256" key="15">
    <source>
        <dbReference type="ARBA" id="ARBA00023306"/>
    </source>
</evidence>
<evidence type="ECO:0000259" key="20">
    <source>
        <dbReference type="SMART" id="SM00385"/>
    </source>
</evidence>
<dbReference type="CDD" id="cd20597">
    <property type="entry name" value="CYCLIN_CCNT1_rpt2"/>
    <property type="match status" value="1"/>
</dbReference>
<dbReference type="GO" id="GO:0005634">
    <property type="term" value="C:nucleus"/>
    <property type="evidence" value="ECO:0007669"/>
    <property type="project" value="UniProtKB-SubCell"/>
</dbReference>
<feature type="region of interest" description="Disordered" evidence="19">
    <location>
        <begin position="301"/>
        <end position="322"/>
    </location>
</feature>
<dbReference type="OrthoDB" id="25002at2759"/>
<feature type="compositionally biased region" description="Basic and acidic residues" evidence="19">
    <location>
        <begin position="485"/>
        <end position="505"/>
    </location>
</feature>
<dbReference type="InterPro" id="IPR043198">
    <property type="entry name" value="Cyclin/Ssn8"/>
</dbReference>
<keyword evidence="4" id="KW-1017">Isopeptide bond</keyword>
<feature type="compositionally biased region" description="Basic residues" evidence="19">
    <location>
        <begin position="506"/>
        <end position="529"/>
    </location>
</feature>
<dbReference type="InterPro" id="IPR013763">
    <property type="entry name" value="Cyclin-like_dom"/>
</dbReference>
<evidence type="ECO:0000256" key="1">
    <source>
        <dbReference type="ARBA" id="ARBA00004123"/>
    </source>
</evidence>
<keyword evidence="9" id="KW-0007">Acetylation</keyword>
<reference evidence="21 22" key="1">
    <citation type="journal article" date="2020" name="Nature">
        <title>Six reference-quality genomes reveal evolution of bat adaptations.</title>
        <authorList>
            <person name="Jebb D."/>
            <person name="Huang Z."/>
            <person name="Pippel M."/>
            <person name="Hughes G.M."/>
            <person name="Lavrichenko K."/>
            <person name="Devanna P."/>
            <person name="Winkler S."/>
            <person name="Jermiin L.S."/>
            <person name="Skirmuntt E.C."/>
            <person name="Katzourakis A."/>
            <person name="Burkitt-Gray L."/>
            <person name="Ray D.A."/>
            <person name="Sullivan K.A.M."/>
            <person name="Roscito J.G."/>
            <person name="Kirilenko B.M."/>
            <person name="Davalos L.M."/>
            <person name="Corthals A.P."/>
            <person name="Power M.L."/>
            <person name="Jones G."/>
            <person name="Ransome R.D."/>
            <person name="Dechmann D.K.N."/>
            <person name="Locatelli A.G."/>
            <person name="Puechmaille S.J."/>
            <person name="Fedrigo O."/>
            <person name="Jarvis E.D."/>
            <person name="Hiller M."/>
            <person name="Vernes S.C."/>
            <person name="Myers E.W."/>
            <person name="Teeling E.C."/>
        </authorList>
    </citation>
    <scope>NUCLEOTIDE SEQUENCE [LARGE SCALE GENOMIC DNA]</scope>
    <source>
        <strain evidence="21">MPipKuh1</strain>
        <tissue evidence="21">Flight muscle</tissue>
    </source>
</reference>
<organism evidence="21 22">
    <name type="scientific">Pipistrellus kuhlii</name>
    <name type="common">Kuhl's pipistrelle</name>
    <dbReference type="NCBI Taxonomy" id="59472"/>
    <lineage>
        <taxon>Eukaryota</taxon>
        <taxon>Metazoa</taxon>
        <taxon>Chordata</taxon>
        <taxon>Craniata</taxon>
        <taxon>Vertebrata</taxon>
        <taxon>Euteleostomi</taxon>
        <taxon>Mammalia</taxon>
        <taxon>Eutheria</taxon>
        <taxon>Laurasiatheria</taxon>
        <taxon>Chiroptera</taxon>
        <taxon>Yangochiroptera</taxon>
        <taxon>Vespertilionidae</taxon>
        <taxon>Pipistrellus</taxon>
    </lineage>
</organism>
<keyword evidence="5" id="KW-0597">Phosphoprotein</keyword>
<evidence type="ECO:0000256" key="19">
    <source>
        <dbReference type="SAM" id="MobiDB-lite"/>
    </source>
</evidence>
<comment type="function">
    <text evidence="16">Regulatory subunit of the cyclin-dependent kinase pair (CDK9/cyclin-T1) complex, also called positive transcription elongation factor B (P-TEFb), which facilitates the transition from abortive to productive elongation by phosphorylating the CTD (C-terminal domain) of the large subunit of RNA polymerase II (RNA Pol II). Required to activate the protein kinase activity of CDK9: acts by mediating formation of liquid-liquid phase separation (LLPS) that enhances binding of P-TEFb to the CTD of RNA Pol II.</text>
</comment>
<evidence type="ECO:0000256" key="11">
    <source>
        <dbReference type="ARBA" id="ARBA00023054"/>
    </source>
</evidence>
<keyword evidence="8" id="KW-0832">Ubl conjugation</keyword>
<keyword evidence="7" id="KW-0013">ADP-ribosylation</keyword>
<dbReference type="SUPFAM" id="SSF47954">
    <property type="entry name" value="Cyclin-like"/>
    <property type="match status" value="2"/>
</dbReference>
<dbReference type="InterPro" id="IPR036915">
    <property type="entry name" value="Cyclin-like_sf"/>
</dbReference>
<dbReference type="CDD" id="cd20595">
    <property type="entry name" value="CYCLIN_CCNT1_rpt1"/>
    <property type="match status" value="1"/>
</dbReference>
<dbReference type="InterPro" id="IPR047320">
    <property type="entry name" value="CYCLIN_CCNT1_rpt2"/>
</dbReference>
<dbReference type="Pfam" id="PF00134">
    <property type="entry name" value="Cyclin_N"/>
    <property type="match status" value="1"/>
</dbReference>
<feature type="compositionally biased region" description="Pro residues" evidence="19">
    <location>
        <begin position="709"/>
        <end position="725"/>
    </location>
</feature>
<feature type="region of interest" description="Disordered" evidence="19">
    <location>
        <begin position="485"/>
        <end position="585"/>
    </location>
</feature>
<evidence type="ECO:0000256" key="14">
    <source>
        <dbReference type="ARBA" id="ARBA00023242"/>
    </source>
</evidence>
<evidence type="ECO:0000256" key="12">
    <source>
        <dbReference type="ARBA" id="ARBA00023127"/>
    </source>
</evidence>
<evidence type="ECO:0000256" key="3">
    <source>
        <dbReference type="ARBA" id="ARBA00020096"/>
    </source>
</evidence>
<keyword evidence="12 18" id="KW-0195">Cyclin</keyword>
<evidence type="ECO:0000256" key="9">
    <source>
        <dbReference type="ARBA" id="ARBA00022990"/>
    </source>
</evidence>
<evidence type="ECO:0000256" key="13">
    <source>
        <dbReference type="ARBA" id="ARBA00023163"/>
    </source>
</evidence>
<protein>
    <recommendedName>
        <fullName evidence="3">Cyclin-T1</fullName>
    </recommendedName>
</protein>
<keyword evidence="11" id="KW-0175">Coiled coil</keyword>
<evidence type="ECO:0000313" key="21">
    <source>
        <dbReference type="EMBL" id="KAF6373171.1"/>
    </source>
</evidence>
<evidence type="ECO:0000256" key="5">
    <source>
        <dbReference type="ARBA" id="ARBA00022553"/>
    </source>
</evidence>
<proteinExistence type="inferred from homology"/>
<dbReference type="FunFam" id="1.10.472.10:FF:000009">
    <property type="entry name" value="cyclin-T2 isoform X1"/>
    <property type="match status" value="1"/>
</dbReference>
<feature type="region of interest" description="Disordered" evidence="19">
    <location>
        <begin position="691"/>
        <end position="725"/>
    </location>
</feature>
<keyword evidence="22" id="KW-1185">Reference proteome</keyword>
<keyword evidence="13" id="KW-0804">Transcription</keyword>
<keyword evidence="6" id="KW-0132">Cell division</keyword>
<comment type="subunit">
    <text evidence="17">Cyclin-T1 is the predominant cyclin that associates with CDK9 to form a heterodimer called P-TEFb. P-TEFb forms a complex with AFF4/AF5Q31. Component of a complex which is at least composed of HTATSF1/Tat-SF1, P-TEFb complex, RNA pol II, SUPT5H, and NCL/nucleolin. Component of the 7SK snRNP complex at least composed of P-TEFb (composed of CDK9 and CCNT1/cyclin-T1), HEXIM1, HEXIM2, BCDIN3, SART3 proteins and 7SK and U6 snRNAs. Interacts (via central region) with ZMYND8 (via N-terminus); the interaction is direct and the association appears to occur between homodimeric ZMYND8 and the activated form of the P-TEFb complex. Interacts with BRD4, targets chromatin binding. Interacts with JMJD6. Interacts with MDFIC. Interacts with HSF1. Interacts with HTATSF1. Interacts with TBX21.</text>
</comment>
<comment type="similarity">
    <text evidence="2">Belongs to the cyclin family. Cyclin C subfamily.</text>
</comment>
<evidence type="ECO:0000256" key="18">
    <source>
        <dbReference type="RuleBase" id="RU000383"/>
    </source>
</evidence>
<name>A0A7J7ZG63_PIPKU</name>
<dbReference type="GO" id="GO:0051301">
    <property type="term" value="P:cell division"/>
    <property type="evidence" value="ECO:0007669"/>
    <property type="project" value="UniProtKB-KW"/>
</dbReference>
<evidence type="ECO:0000256" key="8">
    <source>
        <dbReference type="ARBA" id="ARBA00022843"/>
    </source>
</evidence>
<evidence type="ECO:0000256" key="10">
    <source>
        <dbReference type="ARBA" id="ARBA00023015"/>
    </source>
</evidence>
<evidence type="ECO:0000256" key="6">
    <source>
        <dbReference type="ARBA" id="ARBA00022618"/>
    </source>
</evidence>
<evidence type="ECO:0000256" key="17">
    <source>
        <dbReference type="ARBA" id="ARBA00046481"/>
    </source>
</evidence>
<keyword evidence="14" id="KW-0539">Nucleus</keyword>
<dbReference type="SMART" id="SM00385">
    <property type="entry name" value="CYCLIN"/>
    <property type="match status" value="1"/>
</dbReference>
<dbReference type="AlphaFoldDB" id="A0A7J7ZG63"/>
<evidence type="ECO:0000256" key="7">
    <source>
        <dbReference type="ARBA" id="ARBA00022765"/>
    </source>
</evidence>
<keyword evidence="10" id="KW-0805">Transcription regulation</keyword>